<dbReference type="FunFam" id="1.10.238.10:FF:000112">
    <property type="entry name" value="EF-hand domain family, member D2"/>
    <property type="match status" value="1"/>
</dbReference>
<feature type="domain" description="EF-hand" evidence="5">
    <location>
        <begin position="69"/>
        <end position="104"/>
    </location>
</feature>
<dbReference type="SMART" id="SM00054">
    <property type="entry name" value="EFh"/>
    <property type="match status" value="2"/>
</dbReference>
<dbReference type="GO" id="GO:0005509">
    <property type="term" value="F:calcium ion binding"/>
    <property type="evidence" value="ECO:0007669"/>
    <property type="project" value="InterPro"/>
</dbReference>
<keyword evidence="7" id="KW-1185">Reference proteome</keyword>
<dbReference type="PhylomeDB" id="A0A0D2X1N0"/>
<dbReference type="InterPro" id="IPR002048">
    <property type="entry name" value="EF_hand_dom"/>
</dbReference>
<name>A0A0D2X1N0_CAPO3</name>
<dbReference type="Gene3D" id="1.10.238.10">
    <property type="entry name" value="EF-hand"/>
    <property type="match status" value="1"/>
</dbReference>
<evidence type="ECO:0000256" key="2">
    <source>
        <dbReference type="ARBA" id="ARBA00022737"/>
    </source>
</evidence>
<dbReference type="STRING" id="595528.A0A0D2X1N0"/>
<dbReference type="InterPro" id="IPR040365">
    <property type="entry name" value="EFHD1/2"/>
</dbReference>
<dbReference type="InterPro" id="IPR018247">
    <property type="entry name" value="EF_Hand_1_Ca_BS"/>
</dbReference>
<dbReference type="OrthoDB" id="6572480at2759"/>
<feature type="coiled-coil region" evidence="4">
    <location>
        <begin position="143"/>
        <end position="174"/>
    </location>
</feature>
<accession>A0A0D2X1N0</accession>
<dbReference type="Proteomes" id="UP000008743">
    <property type="component" value="Unassembled WGS sequence"/>
</dbReference>
<dbReference type="eggNOG" id="KOG0041">
    <property type="taxonomic scope" value="Eukaryota"/>
</dbReference>
<gene>
    <name evidence="6" type="ORF">CAOG_002282</name>
</gene>
<keyword evidence="3" id="KW-0106">Calcium</keyword>
<dbReference type="PROSITE" id="PS00018">
    <property type="entry name" value="EF_HAND_1"/>
    <property type="match status" value="1"/>
</dbReference>
<evidence type="ECO:0000259" key="5">
    <source>
        <dbReference type="PROSITE" id="PS50222"/>
    </source>
</evidence>
<evidence type="ECO:0000256" key="3">
    <source>
        <dbReference type="ARBA" id="ARBA00022837"/>
    </source>
</evidence>
<evidence type="ECO:0000256" key="1">
    <source>
        <dbReference type="ARBA" id="ARBA00022723"/>
    </source>
</evidence>
<keyword evidence="4" id="KW-0175">Coiled coil</keyword>
<dbReference type="Pfam" id="PF13499">
    <property type="entry name" value="EF-hand_7"/>
    <property type="match status" value="1"/>
</dbReference>
<evidence type="ECO:0000313" key="7">
    <source>
        <dbReference type="Proteomes" id="UP000008743"/>
    </source>
</evidence>
<dbReference type="InterPro" id="IPR011992">
    <property type="entry name" value="EF-hand-dom_pair"/>
</dbReference>
<proteinExistence type="predicted"/>
<dbReference type="PANTHER" id="PTHR13025">
    <property type="entry name" value="EF-HAND DOMAIN-CONTAINING PROTEIN D"/>
    <property type="match status" value="1"/>
</dbReference>
<reference evidence="7" key="1">
    <citation type="submission" date="2011-02" db="EMBL/GenBank/DDBJ databases">
        <title>The Genome Sequence of Capsaspora owczarzaki ATCC 30864.</title>
        <authorList>
            <person name="Russ C."/>
            <person name="Cuomo C."/>
            <person name="Burger G."/>
            <person name="Gray M.W."/>
            <person name="Holland P.W.H."/>
            <person name="King N."/>
            <person name="Lang F.B.F."/>
            <person name="Roger A.J."/>
            <person name="Ruiz-Trillo I."/>
            <person name="Young S.K."/>
            <person name="Zeng Q."/>
            <person name="Gargeya S."/>
            <person name="Alvarado L."/>
            <person name="Berlin A."/>
            <person name="Chapman S.B."/>
            <person name="Chen Z."/>
            <person name="Freedman E."/>
            <person name="Gellesch M."/>
            <person name="Goldberg J."/>
            <person name="Griggs A."/>
            <person name="Gujja S."/>
            <person name="Heilman E."/>
            <person name="Heiman D."/>
            <person name="Howarth C."/>
            <person name="Mehta T."/>
            <person name="Neiman D."/>
            <person name="Pearson M."/>
            <person name="Roberts A."/>
            <person name="Saif S."/>
            <person name="Shea T."/>
            <person name="Shenoy N."/>
            <person name="Sisk P."/>
            <person name="Stolte C."/>
            <person name="Sykes S."/>
            <person name="White J."/>
            <person name="Yandava C."/>
            <person name="Haas B."/>
            <person name="Nusbaum C."/>
            <person name="Birren B."/>
        </authorList>
    </citation>
    <scope>NUCLEOTIDE SEQUENCE</scope>
    <source>
        <strain evidence="7">ATCC 30864</strain>
    </source>
</reference>
<dbReference type="CDD" id="cd00051">
    <property type="entry name" value="EFh"/>
    <property type="match status" value="1"/>
</dbReference>
<dbReference type="SUPFAM" id="SSF47473">
    <property type="entry name" value="EF-hand"/>
    <property type="match status" value="1"/>
</dbReference>
<dbReference type="InParanoid" id="A0A0D2X1N0"/>
<evidence type="ECO:0000313" key="6">
    <source>
        <dbReference type="EMBL" id="KJE91094.1"/>
    </source>
</evidence>
<feature type="domain" description="EF-hand" evidence="5">
    <location>
        <begin position="33"/>
        <end position="68"/>
    </location>
</feature>
<keyword evidence="2" id="KW-0677">Repeat</keyword>
<dbReference type="PANTHER" id="PTHR13025:SF6">
    <property type="entry name" value="EF-HAND DOMAIN-CONTAINING PROTEIN-RELATED"/>
    <property type="match status" value="1"/>
</dbReference>
<keyword evidence="1" id="KW-0479">Metal-binding</keyword>
<dbReference type="PROSITE" id="PS50222">
    <property type="entry name" value="EF_HAND_2"/>
    <property type="match status" value="2"/>
</dbReference>
<protein>
    <submittedName>
        <fullName evidence="6">EF-hand domain family</fullName>
    </submittedName>
</protein>
<organism evidence="6 7">
    <name type="scientific">Capsaspora owczarzaki (strain ATCC 30864)</name>
    <dbReference type="NCBI Taxonomy" id="595528"/>
    <lineage>
        <taxon>Eukaryota</taxon>
        <taxon>Filasterea</taxon>
        <taxon>Capsaspora</taxon>
    </lineage>
</organism>
<dbReference type="AlphaFoldDB" id="A0A0D2X1N0"/>
<sequence>MQRRQDIDSGAEAGGKVTQVFNEYTEFPEFSRSELKKFKDMFKKYDTDKSGFLDLQELKYFMEQLGEPQTHVALKAMIALVDEDFDGTISYREFLLIFRKAARGELEAGSGLAKLAESVNVSEEGVGGAKNFFEAKSKQLADSNKFENEIKKEQEAKKAELEAAKQRRADFKSKAATFQ</sequence>
<evidence type="ECO:0000256" key="4">
    <source>
        <dbReference type="SAM" id="Coils"/>
    </source>
</evidence>
<dbReference type="RefSeq" id="XP_004349032.2">
    <property type="nucleotide sequence ID" value="XM_004348982.2"/>
</dbReference>
<dbReference type="EMBL" id="KE346362">
    <property type="protein sequence ID" value="KJE91094.1"/>
    <property type="molecule type" value="Genomic_DNA"/>
</dbReference>